<dbReference type="PROSITE" id="PS00138">
    <property type="entry name" value="SUBTILASE_SER"/>
    <property type="match status" value="1"/>
</dbReference>
<dbReference type="EMBL" id="AP025226">
    <property type="protein sequence ID" value="BDB99080.1"/>
    <property type="molecule type" value="Genomic_DNA"/>
</dbReference>
<feature type="transmembrane region" description="Helical" evidence="8">
    <location>
        <begin position="1049"/>
        <end position="1075"/>
    </location>
</feature>
<keyword evidence="3" id="KW-0479">Metal-binding</keyword>
<dbReference type="PANTHER" id="PTHR14218:SF15">
    <property type="entry name" value="TRIPEPTIDYL-PEPTIDASE 1"/>
    <property type="match status" value="1"/>
</dbReference>
<keyword evidence="6" id="KW-0106">Calcium</keyword>
<keyword evidence="7" id="KW-0865">Zymogen</keyword>
<dbReference type="SUPFAM" id="SSF52743">
    <property type="entry name" value="Subtilisin-like"/>
    <property type="match status" value="1"/>
</dbReference>
<evidence type="ECO:0000256" key="1">
    <source>
        <dbReference type="ARBA" id="ARBA00001913"/>
    </source>
</evidence>
<dbReference type="CDD" id="cd04056">
    <property type="entry name" value="Peptidases_S53"/>
    <property type="match status" value="1"/>
</dbReference>
<dbReference type="Pfam" id="PF00082">
    <property type="entry name" value="Peptidase_S8"/>
    <property type="match status" value="1"/>
</dbReference>
<dbReference type="InterPro" id="IPR023828">
    <property type="entry name" value="Peptidase_S8_Ser-AS"/>
</dbReference>
<dbReference type="Pfam" id="PF09286">
    <property type="entry name" value="Pro-kuma_activ"/>
    <property type="match status" value="1"/>
</dbReference>
<keyword evidence="11" id="KW-1185">Reference proteome</keyword>
<evidence type="ECO:0000313" key="10">
    <source>
        <dbReference type="EMBL" id="BDB99080.1"/>
    </source>
</evidence>
<evidence type="ECO:0000259" key="9">
    <source>
        <dbReference type="PROSITE" id="PS51695"/>
    </source>
</evidence>
<dbReference type="PROSITE" id="PS51695">
    <property type="entry name" value="SEDOLISIN"/>
    <property type="match status" value="1"/>
</dbReference>
<sequence>MVWNTLFMLFLILSSIVIPITIYNSHLEPVSTLPSDTYLTVSIVIPPKNLTLLQQYVQEHKILNFTQVEKLFIPKHEISRIVTYLRQMNISAVNYLNVIVASGTAAQLEKALKGKFYIYRFLNHEFYEFSGSSTFPNTIIIGTNITSLFLSKPITLYNITQAVAYSVVQPNQLRVAYNVSWLYEHNITGKGTTIGILDFYGDPYIQQQLESFDSMLNITNPPFLKIVPIGAYNPNDGISTGWAMEISLDVEYAHVIAPDAGIVLYVANPNVPLPAIIAYIDQQDEVNVLSQSFGIPELYVDLGLIPLSYINSLIYEYWLGEVEGITFVAAAGDAGGNGYNYFLMPQGSLIFPASIPYVLAVGGSSLYISGNTTIQTAWSGESIIGATTGGYSTIFPAPWYQGISGYRLVPDVVADANPYTGVYILYYYNQTYLVGGTSLATPIVAGIIDLMTQQYGKLGFINPYIYELKNSKAITPINFGYNTPYYVNSTTLNPVTGLGSINAGYLYELLPKVLGNPKISVAVDNITYLDGQTVKVVVNISKVSPSSVTGFVYNGSSVVQQFSLHYNGTSWIGEFTAKGSGVEEVIVKAGNLTGGTYITVGYQVQFVFPPIALFPEPESIPIILQLMYPNGSIIYNNIPANLTAQIYKFNPVTNKFSFVSNVALKRGEIINLSAFGIQIESGYLTGVYQLSSNVSGIYIIKIPGAFGFDEFVAGIYVVDAVFPPISAEPLVVAPGENVTILAETLALGAPNVTIGFYNSSGDEVYSIPINSIVYANTLLYIAQIKMPYLKPGYYTVVAHAIYNGSNFTAEGLGVTQIYVSPYVLNVKVKLFPNDILYENQNLTIIANITYPNGTEVKYGSFSAIIIPSYMSNNFDNLELQYSVSLTFVNSSWIGKLQIPSGETANSFGYSTYGISGYWYVYVEGVSSDGLPVNFPSTLNVNSLSINPLIPSQKFIVLPYVYVKEFNGTLAFNEYIEEAVIVDHNATFINSIIGKLIVKNGTVKLINSKVVSEKLINSRLIIINSSINSYNNVSYISSQIVSNEIKNNSLGFNLVVLSIGIILDIITAIIVAIILLRRKFK</sequence>
<reference evidence="10 11" key="1">
    <citation type="journal article" date="2022" name="Microbiol. Resour. Announc.">
        <title>Complete Genome Sequence of the Hyperthermophilic and Acidophilic Archaeon Saccharolobus caldissimus Strain HS-3T.</title>
        <authorList>
            <person name="Sakai H.D."/>
            <person name="Kurosawa N."/>
        </authorList>
    </citation>
    <scope>NUCLEOTIDE SEQUENCE [LARGE SCALE GENOMIC DNA]</scope>
    <source>
        <strain evidence="10 11">JCM32116</strain>
    </source>
</reference>
<evidence type="ECO:0000256" key="3">
    <source>
        <dbReference type="ARBA" id="ARBA00022723"/>
    </source>
</evidence>
<keyword evidence="5" id="KW-0720">Serine protease</keyword>
<evidence type="ECO:0000256" key="8">
    <source>
        <dbReference type="SAM" id="Phobius"/>
    </source>
</evidence>
<dbReference type="GeneID" id="68866828"/>
<keyword evidence="8" id="KW-1133">Transmembrane helix</keyword>
<gene>
    <name evidence="10" type="ORF">SACC_20970</name>
</gene>
<dbReference type="SMART" id="SM00944">
    <property type="entry name" value="Pro-kuma_activ"/>
    <property type="match status" value="1"/>
</dbReference>
<proteinExistence type="predicted"/>
<name>A0AAQ4CTE9_9CREN</name>
<dbReference type="InterPro" id="IPR036852">
    <property type="entry name" value="Peptidase_S8/S53_dom_sf"/>
</dbReference>
<dbReference type="KEGG" id="scas:SACC_20970"/>
<dbReference type="RefSeq" id="WP_345725190.1">
    <property type="nucleotide sequence ID" value="NZ_AP025226.1"/>
</dbReference>
<dbReference type="InterPro" id="IPR000209">
    <property type="entry name" value="Peptidase_S8/S53_dom"/>
</dbReference>
<comment type="cofactor">
    <cofactor evidence="1">
        <name>Ca(2+)</name>
        <dbReference type="ChEBI" id="CHEBI:29108"/>
    </cofactor>
</comment>
<dbReference type="InterPro" id="IPR030400">
    <property type="entry name" value="Sedolisin_dom"/>
</dbReference>
<dbReference type="InterPro" id="IPR017001">
    <property type="entry name" value="Pept_S53_physarolisin-II_arc"/>
</dbReference>
<dbReference type="GO" id="GO:0006508">
    <property type="term" value="P:proteolysis"/>
    <property type="evidence" value="ECO:0007669"/>
    <property type="project" value="UniProtKB-KW"/>
</dbReference>
<feature type="domain" description="Peptidase S53" evidence="9">
    <location>
        <begin position="167"/>
        <end position="513"/>
    </location>
</feature>
<organism evidence="10 11">
    <name type="scientific">Saccharolobus caldissimus</name>
    <dbReference type="NCBI Taxonomy" id="1702097"/>
    <lineage>
        <taxon>Archaea</taxon>
        <taxon>Thermoproteota</taxon>
        <taxon>Thermoprotei</taxon>
        <taxon>Sulfolobales</taxon>
        <taxon>Sulfolobaceae</taxon>
        <taxon>Saccharolobus</taxon>
    </lineage>
</organism>
<keyword evidence="2" id="KW-0645">Protease</keyword>
<dbReference type="InterPro" id="IPR015366">
    <property type="entry name" value="S53_propep"/>
</dbReference>
<dbReference type="PANTHER" id="PTHR14218">
    <property type="entry name" value="PROTEASE S8 TRIPEPTIDYL PEPTIDASE I CLN2"/>
    <property type="match status" value="1"/>
</dbReference>
<dbReference type="Proteomes" id="UP001319921">
    <property type="component" value="Chromosome"/>
</dbReference>
<evidence type="ECO:0000256" key="6">
    <source>
        <dbReference type="ARBA" id="ARBA00022837"/>
    </source>
</evidence>
<dbReference type="GO" id="GO:0008240">
    <property type="term" value="F:tripeptidyl-peptidase activity"/>
    <property type="evidence" value="ECO:0007669"/>
    <property type="project" value="TreeGrafter"/>
</dbReference>
<dbReference type="Gene3D" id="3.40.50.200">
    <property type="entry name" value="Peptidase S8/S53 domain"/>
    <property type="match status" value="1"/>
</dbReference>
<protein>
    <recommendedName>
        <fullName evidence="9">Peptidase S53 domain-containing protein</fullName>
    </recommendedName>
</protein>
<keyword evidence="4" id="KW-0378">Hydrolase</keyword>
<dbReference type="FunFam" id="3.40.50.200:FF:000027">
    <property type="entry name" value="Peptidase S53 propeptide"/>
    <property type="match status" value="1"/>
</dbReference>
<evidence type="ECO:0000256" key="7">
    <source>
        <dbReference type="ARBA" id="ARBA00023145"/>
    </source>
</evidence>
<keyword evidence="8" id="KW-0812">Transmembrane</keyword>
<dbReference type="PIRSF" id="PIRSF032623">
    <property type="entry name" value="Peptidase_SSO2181_prd"/>
    <property type="match status" value="1"/>
</dbReference>
<evidence type="ECO:0000256" key="5">
    <source>
        <dbReference type="ARBA" id="ARBA00022825"/>
    </source>
</evidence>
<evidence type="ECO:0000256" key="2">
    <source>
        <dbReference type="ARBA" id="ARBA00022670"/>
    </source>
</evidence>
<dbReference type="SUPFAM" id="SSF54897">
    <property type="entry name" value="Protease propeptides/inhibitors"/>
    <property type="match status" value="1"/>
</dbReference>
<dbReference type="InterPro" id="IPR050819">
    <property type="entry name" value="Tripeptidyl-peptidase_I"/>
</dbReference>
<evidence type="ECO:0000313" key="11">
    <source>
        <dbReference type="Proteomes" id="UP001319921"/>
    </source>
</evidence>
<dbReference type="GO" id="GO:0004252">
    <property type="term" value="F:serine-type endopeptidase activity"/>
    <property type="evidence" value="ECO:0007669"/>
    <property type="project" value="InterPro"/>
</dbReference>
<keyword evidence="8" id="KW-0472">Membrane</keyword>
<dbReference type="GO" id="GO:0046872">
    <property type="term" value="F:metal ion binding"/>
    <property type="evidence" value="ECO:0007669"/>
    <property type="project" value="UniProtKB-KW"/>
</dbReference>
<dbReference type="AlphaFoldDB" id="A0AAQ4CTE9"/>
<accession>A0AAQ4CTE9</accession>
<evidence type="ECO:0000256" key="4">
    <source>
        <dbReference type="ARBA" id="ARBA00022801"/>
    </source>
</evidence>